<sequence>MRAMQSGQLGVGAVPVRHVDLCLGCRACETACPSGVKYGTLLEETRTHIEKHHRRGLFQWALRRFMIGQVFPFPWRLRLALLPVRVIRFLRLNFMLPKFAREMIELLPQCPVKGKLPVKRLAKGETRGQVGFIEGCVMQVMFADTNESSVELLNRDGWDVHTPKGQGCCGALYAHSGQLAKARDCARRNIAAFEKQPLDAIIINAAGCGATLVEYGDLLKNDPAWSERAKAFSGRVKDLVTWLEGSRFPVFGSGAKVTYHDACHLAHAQGIVKEPRELMK</sequence>
<evidence type="ECO:0000256" key="1">
    <source>
        <dbReference type="ARBA" id="ARBA00022485"/>
    </source>
</evidence>
<keyword evidence="4" id="KW-0408">Iron</keyword>
<dbReference type="PROSITE" id="PS00198">
    <property type="entry name" value="4FE4S_FER_1"/>
    <property type="match status" value="1"/>
</dbReference>
<evidence type="ECO:0000313" key="7">
    <source>
        <dbReference type="EMBL" id="SVB78074.1"/>
    </source>
</evidence>
<dbReference type="PROSITE" id="PS51379">
    <property type="entry name" value="4FE4S_FER_2"/>
    <property type="match status" value="1"/>
</dbReference>
<organism evidence="7">
    <name type="scientific">marine metagenome</name>
    <dbReference type="NCBI Taxonomy" id="408172"/>
    <lineage>
        <taxon>unclassified sequences</taxon>
        <taxon>metagenomes</taxon>
        <taxon>ecological metagenomes</taxon>
    </lineage>
</organism>
<protein>
    <recommendedName>
        <fullName evidence="6">4Fe-4S ferredoxin-type domain-containing protein</fullName>
    </recommendedName>
</protein>
<dbReference type="Pfam" id="PF00037">
    <property type="entry name" value="Fer4"/>
    <property type="match status" value="1"/>
</dbReference>
<accession>A0A382GT94</accession>
<proteinExistence type="predicted"/>
<reference evidence="7" key="1">
    <citation type="submission" date="2018-05" db="EMBL/GenBank/DDBJ databases">
        <authorList>
            <person name="Lanie J.A."/>
            <person name="Ng W.-L."/>
            <person name="Kazmierczak K.M."/>
            <person name="Andrzejewski T.M."/>
            <person name="Davidsen T.M."/>
            <person name="Wayne K.J."/>
            <person name="Tettelin H."/>
            <person name="Glass J.I."/>
            <person name="Rusch D."/>
            <person name="Podicherti R."/>
            <person name="Tsui H.-C.T."/>
            <person name="Winkler M.E."/>
        </authorList>
    </citation>
    <scope>NUCLEOTIDE SEQUENCE</scope>
</reference>
<dbReference type="SUPFAM" id="SSF54862">
    <property type="entry name" value="4Fe-4S ferredoxins"/>
    <property type="match status" value="1"/>
</dbReference>
<dbReference type="PANTHER" id="PTHR32479:SF17">
    <property type="entry name" value="GLYCOLATE OXIDASE IRON-SULFUR SUBUNIT"/>
    <property type="match status" value="1"/>
</dbReference>
<evidence type="ECO:0000256" key="2">
    <source>
        <dbReference type="ARBA" id="ARBA00022723"/>
    </source>
</evidence>
<evidence type="ECO:0000259" key="6">
    <source>
        <dbReference type="PROSITE" id="PS51379"/>
    </source>
</evidence>
<evidence type="ECO:0000256" key="5">
    <source>
        <dbReference type="ARBA" id="ARBA00023014"/>
    </source>
</evidence>
<name>A0A382GT94_9ZZZZ</name>
<dbReference type="PANTHER" id="PTHR32479">
    <property type="entry name" value="GLYCOLATE OXIDASE IRON-SULFUR SUBUNIT"/>
    <property type="match status" value="1"/>
</dbReference>
<gene>
    <name evidence="7" type="ORF">METZ01_LOCUS230928</name>
</gene>
<keyword evidence="5" id="KW-0411">Iron-sulfur</keyword>
<dbReference type="GO" id="GO:0046872">
    <property type="term" value="F:metal ion binding"/>
    <property type="evidence" value="ECO:0007669"/>
    <property type="project" value="UniProtKB-KW"/>
</dbReference>
<dbReference type="EMBL" id="UINC01057186">
    <property type="protein sequence ID" value="SVB78074.1"/>
    <property type="molecule type" value="Genomic_DNA"/>
</dbReference>
<dbReference type="Pfam" id="PF02754">
    <property type="entry name" value="CCG"/>
    <property type="match status" value="1"/>
</dbReference>
<dbReference type="InterPro" id="IPR004017">
    <property type="entry name" value="Cys_rich_dom"/>
</dbReference>
<dbReference type="AlphaFoldDB" id="A0A382GT94"/>
<keyword evidence="3" id="KW-0677">Repeat</keyword>
<dbReference type="InterPro" id="IPR017896">
    <property type="entry name" value="4Fe4S_Fe-S-bd"/>
</dbReference>
<keyword evidence="2" id="KW-0479">Metal-binding</keyword>
<dbReference type="InterPro" id="IPR017900">
    <property type="entry name" value="4Fe4S_Fe_S_CS"/>
</dbReference>
<evidence type="ECO:0000256" key="4">
    <source>
        <dbReference type="ARBA" id="ARBA00023004"/>
    </source>
</evidence>
<dbReference type="GO" id="GO:0016491">
    <property type="term" value="F:oxidoreductase activity"/>
    <property type="evidence" value="ECO:0007669"/>
    <property type="project" value="UniProtKB-ARBA"/>
</dbReference>
<evidence type="ECO:0000256" key="3">
    <source>
        <dbReference type="ARBA" id="ARBA00022737"/>
    </source>
</evidence>
<feature type="domain" description="4Fe-4S ferredoxin-type" evidence="6">
    <location>
        <begin position="13"/>
        <end position="44"/>
    </location>
</feature>
<keyword evidence="1" id="KW-0004">4Fe-4S</keyword>
<dbReference type="GO" id="GO:0051539">
    <property type="term" value="F:4 iron, 4 sulfur cluster binding"/>
    <property type="evidence" value="ECO:0007669"/>
    <property type="project" value="UniProtKB-KW"/>
</dbReference>
<feature type="non-terminal residue" evidence="7">
    <location>
        <position position="280"/>
    </location>
</feature>